<dbReference type="AlphaFoldDB" id="A0A4C1UQL6"/>
<sequence>MYIFSADREVSKNFTSKPVHCRITTSPPGRAVTPASGIGDDVGDDDARRPAIRDRRYVAVIDAYGVKLRYEIVRA</sequence>
<dbReference type="Proteomes" id="UP000299102">
    <property type="component" value="Unassembled WGS sequence"/>
</dbReference>
<evidence type="ECO:0000313" key="2">
    <source>
        <dbReference type="EMBL" id="GBP28619.1"/>
    </source>
</evidence>
<dbReference type="EMBL" id="BGZK01000209">
    <property type="protein sequence ID" value="GBP28619.1"/>
    <property type="molecule type" value="Genomic_DNA"/>
</dbReference>
<gene>
    <name evidence="2" type="ORF">EVAR_85818_1</name>
</gene>
<proteinExistence type="predicted"/>
<comment type="caution">
    <text evidence="2">The sequence shown here is derived from an EMBL/GenBank/DDBJ whole genome shotgun (WGS) entry which is preliminary data.</text>
</comment>
<feature type="region of interest" description="Disordered" evidence="1">
    <location>
        <begin position="21"/>
        <end position="46"/>
    </location>
</feature>
<reference evidence="2 3" key="1">
    <citation type="journal article" date="2019" name="Commun. Biol.">
        <title>The bagworm genome reveals a unique fibroin gene that provides high tensile strength.</title>
        <authorList>
            <person name="Kono N."/>
            <person name="Nakamura H."/>
            <person name="Ohtoshi R."/>
            <person name="Tomita M."/>
            <person name="Numata K."/>
            <person name="Arakawa K."/>
        </authorList>
    </citation>
    <scope>NUCLEOTIDE SEQUENCE [LARGE SCALE GENOMIC DNA]</scope>
</reference>
<evidence type="ECO:0000313" key="3">
    <source>
        <dbReference type="Proteomes" id="UP000299102"/>
    </source>
</evidence>
<keyword evidence="3" id="KW-1185">Reference proteome</keyword>
<name>A0A4C1UQL6_EUMVA</name>
<organism evidence="2 3">
    <name type="scientific">Eumeta variegata</name>
    <name type="common">Bagworm moth</name>
    <name type="synonym">Eumeta japonica</name>
    <dbReference type="NCBI Taxonomy" id="151549"/>
    <lineage>
        <taxon>Eukaryota</taxon>
        <taxon>Metazoa</taxon>
        <taxon>Ecdysozoa</taxon>
        <taxon>Arthropoda</taxon>
        <taxon>Hexapoda</taxon>
        <taxon>Insecta</taxon>
        <taxon>Pterygota</taxon>
        <taxon>Neoptera</taxon>
        <taxon>Endopterygota</taxon>
        <taxon>Lepidoptera</taxon>
        <taxon>Glossata</taxon>
        <taxon>Ditrysia</taxon>
        <taxon>Tineoidea</taxon>
        <taxon>Psychidae</taxon>
        <taxon>Oiketicinae</taxon>
        <taxon>Eumeta</taxon>
    </lineage>
</organism>
<evidence type="ECO:0000256" key="1">
    <source>
        <dbReference type="SAM" id="MobiDB-lite"/>
    </source>
</evidence>
<protein>
    <submittedName>
        <fullName evidence="2">Uncharacterized protein</fullName>
    </submittedName>
</protein>
<accession>A0A4C1UQL6</accession>